<dbReference type="InterPro" id="IPR029044">
    <property type="entry name" value="Nucleotide-diphossugar_trans"/>
</dbReference>
<dbReference type="OrthoDB" id="508564at2"/>
<gene>
    <name evidence="3" type="ORF">PCC6912_08250</name>
</gene>
<dbReference type="Proteomes" id="UP000268857">
    <property type="component" value="Unassembled WGS sequence"/>
</dbReference>
<keyword evidence="1" id="KW-0812">Transmembrane</keyword>
<keyword evidence="1" id="KW-0472">Membrane</keyword>
<dbReference type="PANTHER" id="PTHR22916:SF3">
    <property type="entry name" value="UDP-GLCNAC:BETAGAL BETA-1,3-N-ACETYLGLUCOSAMINYLTRANSFERASE-LIKE PROTEIN 1"/>
    <property type="match status" value="1"/>
</dbReference>
<dbReference type="SUPFAM" id="SSF53448">
    <property type="entry name" value="Nucleotide-diphospho-sugar transferases"/>
    <property type="match status" value="1"/>
</dbReference>
<proteinExistence type="predicted"/>
<evidence type="ECO:0000256" key="1">
    <source>
        <dbReference type="SAM" id="Phobius"/>
    </source>
</evidence>
<dbReference type="STRING" id="211165.GCA_000317285_05881"/>
<accession>A0A433NQ81</accession>
<sequence length="333" mass="39575">MKKILSICIPTFNRARQLNHQLAWLAQDIKGFEDECEVIISDNCSNDETQSVIKEWQMAFVKTTFKPNRHDENIGCIKNITYCLNVSTSQYTWIIGDDDLILKNTLAYVLKTLKKTPDLTLLYLNFSDLNIKTGEVISEHWFDTNLDNNKNIYDGKTTFQHCIEKNFGSVIFLTATIYRRELAQAALKQWPNCVKNWGCLAYWSGYCASQGNVVVTKNNYIKCIVGVSDWQKDPKAWFKIIHQDIPEIYMKLQKIGYPRNFYRKMIFNLLKEELTKDNFFRRFKYYLWCFIHWPFWFMKIVSYFLFFIYLAIFNCKIPIFTTDSTQYYHPLIE</sequence>
<keyword evidence="1" id="KW-1133">Transmembrane helix</keyword>
<comment type="caution">
    <text evidence="3">The sequence shown here is derived from an EMBL/GenBank/DDBJ whole genome shotgun (WGS) entry which is preliminary data.</text>
</comment>
<feature type="domain" description="Glycosyltransferase 2-like" evidence="2">
    <location>
        <begin position="6"/>
        <end position="119"/>
    </location>
</feature>
<feature type="transmembrane region" description="Helical" evidence="1">
    <location>
        <begin position="285"/>
        <end position="312"/>
    </location>
</feature>
<evidence type="ECO:0000313" key="3">
    <source>
        <dbReference type="EMBL" id="RUR86000.1"/>
    </source>
</evidence>
<dbReference type="EMBL" id="RSCJ01000002">
    <property type="protein sequence ID" value="RUR86000.1"/>
    <property type="molecule type" value="Genomic_DNA"/>
</dbReference>
<dbReference type="InterPro" id="IPR001173">
    <property type="entry name" value="Glyco_trans_2-like"/>
</dbReference>
<name>A0A433NQ81_CHLFR</name>
<dbReference type="GO" id="GO:0016758">
    <property type="term" value="F:hexosyltransferase activity"/>
    <property type="evidence" value="ECO:0007669"/>
    <property type="project" value="UniProtKB-ARBA"/>
</dbReference>
<dbReference type="RefSeq" id="WP_016877881.1">
    <property type="nucleotide sequence ID" value="NZ_AJLN01000135.1"/>
</dbReference>
<evidence type="ECO:0000313" key="4">
    <source>
        <dbReference type="Proteomes" id="UP000268857"/>
    </source>
</evidence>
<dbReference type="Gene3D" id="3.90.550.10">
    <property type="entry name" value="Spore Coat Polysaccharide Biosynthesis Protein SpsA, Chain A"/>
    <property type="match status" value="1"/>
</dbReference>
<keyword evidence="4" id="KW-1185">Reference proteome</keyword>
<dbReference type="AlphaFoldDB" id="A0A433NQ81"/>
<reference evidence="3 4" key="1">
    <citation type="journal article" date="2019" name="Genome Biol. Evol.">
        <title>Day and night: Metabolic profiles and evolutionary relationships of six axenic non-marine cyanobacteria.</title>
        <authorList>
            <person name="Will S.E."/>
            <person name="Henke P."/>
            <person name="Boedeker C."/>
            <person name="Huang S."/>
            <person name="Brinkmann H."/>
            <person name="Rohde M."/>
            <person name="Jarek M."/>
            <person name="Friedl T."/>
            <person name="Seufert S."/>
            <person name="Schumacher M."/>
            <person name="Overmann J."/>
            <person name="Neumann-Schaal M."/>
            <person name="Petersen J."/>
        </authorList>
    </citation>
    <scope>NUCLEOTIDE SEQUENCE [LARGE SCALE GENOMIC DNA]</scope>
    <source>
        <strain evidence="3 4">PCC 6912</strain>
    </source>
</reference>
<protein>
    <recommendedName>
        <fullName evidence="2">Glycosyltransferase 2-like domain-containing protein</fullName>
    </recommendedName>
</protein>
<dbReference type="Pfam" id="PF00535">
    <property type="entry name" value="Glycos_transf_2"/>
    <property type="match status" value="1"/>
</dbReference>
<organism evidence="3 4">
    <name type="scientific">Chlorogloeopsis fritschii PCC 6912</name>
    <dbReference type="NCBI Taxonomy" id="211165"/>
    <lineage>
        <taxon>Bacteria</taxon>
        <taxon>Bacillati</taxon>
        <taxon>Cyanobacteriota</taxon>
        <taxon>Cyanophyceae</taxon>
        <taxon>Nostocales</taxon>
        <taxon>Chlorogloeopsidaceae</taxon>
        <taxon>Chlorogloeopsis</taxon>
    </lineage>
</organism>
<evidence type="ECO:0000259" key="2">
    <source>
        <dbReference type="Pfam" id="PF00535"/>
    </source>
</evidence>
<dbReference type="PANTHER" id="PTHR22916">
    <property type="entry name" value="GLYCOSYLTRANSFERASE"/>
    <property type="match status" value="1"/>
</dbReference>